<feature type="region of interest" description="Disordered" evidence="9">
    <location>
        <begin position="480"/>
        <end position="518"/>
    </location>
</feature>
<dbReference type="Gene3D" id="3.30.40.10">
    <property type="entry name" value="Zinc/RING finger domain, C3HC4 (zinc finger)"/>
    <property type="match status" value="1"/>
</dbReference>
<evidence type="ECO:0000256" key="6">
    <source>
        <dbReference type="ARBA" id="ARBA00022786"/>
    </source>
</evidence>
<feature type="compositionally biased region" description="Low complexity" evidence="9">
    <location>
        <begin position="158"/>
        <end position="176"/>
    </location>
</feature>
<feature type="compositionally biased region" description="Polar residues" evidence="9">
    <location>
        <begin position="144"/>
        <end position="157"/>
    </location>
</feature>
<feature type="compositionally biased region" description="Polar residues" evidence="9">
    <location>
        <begin position="119"/>
        <end position="130"/>
    </location>
</feature>
<feature type="compositionally biased region" description="Polar residues" evidence="9">
    <location>
        <begin position="615"/>
        <end position="624"/>
    </location>
</feature>
<evidence type="ECO:0000256" key="2">
    <source>
        <dbReference type="ARBA" id="ARBA00012483"/>
    </source>
</evidence>
<feature type="compositionally biased region" description="Basic and acidic residues" evidence="9">
    <location>
        <begin position="131"/>
        <end position="143"/>
    </location>
</feature>
<dbReference type="AlphaFoldDB" id="A0A077R6L9"/>
<feature type="region of interest" description="Disordered" evidence="9">
    <location>
        <begin position="403"/>
        <end position="443"/>
    </location>
</feature>
<evidence type="ECO:0000256" key="5">
    <source>
        <dbReference type="ARBA" id="ARBA00022771"/>
    </source>
</evidence>
<evidence type="ECO:0000256" key="8">
    <source>
        <dbReference type="PROSITE-ProRule" id="PRU00175"/>
    </source>
</evidence>
<evidence type="ECO:0000256" key="4">
    <source>
        <dbReference type="ARBA" id="ARBA00022723"/>
    </source>
</evidence>
<dbReference type="EC" id="2.3.2.27" evidence="2"/>
<dbReference type="InterPro" id="IPR039525">
    <property type="entry name" value="RNF126-like_zinc-ribbon"/>
</dbReference>
<feature type="compositionally biased region" description="Acidic residues" evidence="9">
    <location>
        <begin position="431"/>
        <end position="443"/>
    </location>
</feature>
<feature type="region of interest" description="Disordered" evidence="9">
    <location>
        <begin position="615"/>
        <end position="681"/>
    </location>
</feature>
<dbReference type="InterPro" id="IPR001841">
    <property type="entry name" value="Znf_RING"/>
</dbReference>
<comment type="catalytic activity">
    <reaction evidence="1">
        <text>S-ubiquitinyl-[E2 ubiquitin-conjugating enzyme]-L-cysteine + [acceptor protein]-L-lysine = [E2 ubiquitin-conjugating enzyme]-L-cysteine + N(6)-ubiquitinyl-[acceptor protein]-L-lysine.</text>
        <dbReference type="EC" id="2.3.2.27"/>
    </reaction>
</comment>
<name>A0A077R6L9_9BASI</name>
<dbReference type="SMART" id="SM00184">
    <property type="entry name" value="RING"/>
    <property type="match status" value="1"/>
</dbReference>
<protein>
    <recommendedName>
        <fullName evidence="2">RING-type E3 ubiquitin transferase</fullName>
        <ecNumber evidence="2">2.3.2.27</ecNumber>
    </recommendedName>
</protein>
<feature type="domain" description="RING-type" evidence="10">
    <location>
        <begin position="400"/>
        <end position="474"/>
    </location>
</feature>
<evidence type="ECO:0000313" key="11">
    <source>
        <dbReference type="EMBL" id="CDI54776.1"/>
    </source>
</evidence>
<keyword evidence="4" id="KW-0479">Metal-binding</keyword>
<dbReference type="GO" id="GO:0008270">
    <property type="term" value="F:zinc ion binding"/>
    <property type="evidence" value="ECO:0007669"/>
    <property type="project" value="UniProtKB-KW"/>
</dbReference>
<dbReference type="Pfam" id="PF13639">
    <property type="entry name" value="zf-RING_2"/>
    <property type="match status" value="1"/>
</dbReference>
<accession>A0A077R6L9</accession>
<feature type="compositionally biased region" description="Polar residues" evidence="9">
    <location>
        <begin position="658"/>
        <end position="668"/>
    </location>
</feature>
<reference evidence="11" key="1">
    <citation type="journal article" date="2014" name="Genome Biol. Evol.">
        <title>Gene Loss Rather Than Gene Gain Is Associated with a Host Jump from Monocots to Dicots in the Smut Fungus Melanopsichium pennsylvanicum.</title>
        <authorList>
            <person name="Sharma R."/>
            <person name="Mishra B."/>
            <person name="Runge F."/>
            <person name="Thines M."/>
        </authorList>
    </citation>
    <scope>NUCLEOTIDE SEQUENCE</scope>
    <source>
        <strain evidence="11">4</strain>
    </source>
</reference>
<feature type="region of interest" description="Disordered" evidence="9">
    <location>
        <begin position="193"/>
        <end position="300"/>
    </location>
</feature>
<keyword evidence="6" id="KW-0833">Ubl conjugation pathway</keyword>
<keyword evidence="5 8" id="KW-0863">Zinc-finger</keyword>
<dbReference type="PANTHER" id="PTHR15710">
    <property type="entry name" value="E3 UBIQUITIN-PROTEIN LIGASE PRAJA"/>
    <property type="match status" value="1"/>
</dbReference>
<dbReference type="EMBL" id="HG529627">
    <property type="protein sequence ID" value="CDI54776.1"/>
    <property type="molecule type" value="Genomic_DNA"/>
</dbReference>
<dbReference type="SUPFAM" id="SSF57850">
    <property type="entry name" value="RING/U-box"/>
    <property type="match status" value="1"/>
</dbReference>
<evidence type="ECO:0000256" key="9">
    <source>
        <dbReference type="SAM" id="MobiDB-lite"/>
    </source>
</evidence>
<keyword evidence="7" id="KW-0862">Zinc</keyword>
<evidence type="ECO:0000256" key="1">
    <source>
        <dbReference type="ARBA" id="ARBA00000900"/>
    </source>
</evidence>
<feature type="compositionally biased region" description="Basic and acidic residues" evidence="9">
    <location>
        <begin position="628"/>
        <end position="639"/>
    </location>
</feature>
<evidence type="ECO:0000256" key="7">
    <source>
        <dbReference type="ARBA" id="ARBA00022833"/>
    </source>
</evidence>
<proteinExistence type="predicted"/>
<dbReference type="InterPro" id="IPR013083">
    <property type="entry name" value="Znf_RING/FYVE/PHD"/>
</dbReference>
<dbReference type="GO" id="GO:0061630">
    <property type="term" value="F:ubiquitin protein ligase activity"/>
    <property type="evidence" value="ECO:0007669"/>
    <property type="project" value="UniProtKB-EC"/>
</dbReference>
<keyword evidence="3" id="KW-0808">Transferase</keyword>
<dbReference type="PANTHER" id="PTHR15710:SF74">
    <property type="entry name" value="RING-TYPE E3 UBIQUITIN TRANSFERASE-RELATED"/>
    <property type="match status" value="1"/>
</dbReference>
<feature type="compositionally biased region" description="Basic and acidic residues" evidence="9">
    <location>
        <begin position="420"/>
        <end position="430"/>
    </location>
</feature>
<dbReference type="Pfam" id="PF14369">
    <property type="entry name" value="Zn_ribbon_19"/>
    <property type="match status" value="1"/>
</dbReference>
<dbReference type="PROSITE" id="PS50089">
    <property type="entry name" value="ZF_RING_2"/>
    <property type="match status" value="1"/>
</dbReference>
<organism evidence="11">
    <name type="scientific">Melanopsichium pennsylvanicum 4</name>
    <dbReference type="NCBI Taxonomy" id="1398559"/>
    <lineage>
        <taxon>Eukaryota</taxon>
        <taxon>Fungi</taxon>
        <taxon>Dikarya</taxon>
        <taxon>Basidiomycota</taxon>
        <taxon>Ustilaginomycotina</taxon>
        <taxon>Ustilaginomycetes</taxon>
        <taxon>Ustilaginales</taxon>
        <taxon>Ustilaginaceae</taxon>
        <taxon>Melanopsichium</taxon>
    </lineage>
</organism>
<evidence type="ECO:0000256" key="3">
    <source>
        <dbReference type="ARBA" id="ARBA00022679"/>
    </source>
</evidence>
<feature type="compositionally biased region" description="Basic and acidic residues" evidence="9">
    <location>
        <begin position="279"/>
        <end position="294"/>
    </location>
</feature>
<sequence>MEPPPSSDHNASRSSNINQMAYCHECNIDIRPLLTPDPTCPRCNGQFVEIIDSSSSPVDDLDHLPFDTAPGSGYTFRTLASSGINAASPLSFVTASASGAPQTLPGGLGDLLMALTSGRTHPDVQNSTSTEDARSDSQARARSDYYSQHQASSPDPDQSTSNHQAQNTTQTAGTTSFGPFGLQWNVQYASSRDDPYARAAQQHAQNTQQQNSMRDPPTLSNFLQFAFGAGRPDPTSSPPRSQDAHLHDDGMGGAGASSDGRHFNHDNSATYHQPPQSPNHDRSSTNPDMDRRTPSDVPPELDALRNLFAGLFGEPGTGGSLLDFLASGAHAGGMRGGGARGQWGDYVLGQQGLDDIISQLMEQTQGSTAPPPATEDVIDKLERFTRRDRKRIERAKNQDCPTCKDDLLASQESTGMGGSEKAKEKVIDQAEKEEEEEEEDLQQDELISMPCNHIFHLDCLVPWLRLHGTCPVCRVSIVTPREESESNSGGGGGERNPEDDPSEQLPGGWPPPPNPMTSLFNPATLVVGNYNNNDGTNNTEVQIPHETDLLGANATTTIYHPHPATSTTLTSTIYPIALAPSENGSGGGGEGQMGQVVNSVISSPPIVSDRAEFFNNSNATSSGGQEMGDMRERMLRAAEARVGGSDEQQQQGQGAERSPSSDTATNHSAAAVAPLEPDELD</sequence>
<evidence type="ECO:0000259" key="10">
    <source>
        <dbReference type="PROSITE" id="PS50089"/>
    </source>
</evidence>
<feature type="compositionally biased region" description="Low complexity" evidence="9">
    <location>
        <begin position="197"/>
        <end position="210"/>
    </location>
</feature>
<feature type="region of interest" description="Disordered" evidence="9">
    <location>
        <begin position="119"/>
        <end position="179"/>
    </location>
</feature>